<feature type="domain" description="Hydantoinase B/oxoprolinase" evidence="2">
    <location>
        <begin position="10"/>
        <end position="523"/>
    </location>
</feature>
<evidence type="ECO:0000259" key="2">
    <source>
        <dbReference type="Pfam" id="PF02538"/>
    </source>
</evidence>
<dbReference type="RefSeq" id="WP_168047379.1">
    <property type="nucleotide sequence ID" value="NZ_JAATJR010000001.1"/>
</dbReference>
<dbReference type="InterPro" id="IPR003692">
    <property type="entry name" value="Hydantoinase_B"/>
</dbReference>
<dbReference type="InterPro" id="IPR045079">
    <property type="entry name" value="Oxoprolinase-like"/>
</dbReference>
<accession>A0ABX1ETI9</accession>
<dbReference type="PANTHER" id="PTHR11365">
    <property type="entry name" value="5-OXOPROLINASE RELATED"/>
    <property type="match status" value="1"/>
</dbReference>
<dbReference type="PANTHER" id="PTHR11365:SF23">
    <property type="entry name" value="HYPOTHETICAL 5-OXOPROLINASE (EUROFUNG)-RELATED"/>
    <property type="match status" value="1"/>
</dbReference>
<evidence type="ECO:0000313" key="4">
    <source>
        <dbReference type="Proteomes" id="UP000765160"/>
    </source>
</evidence>
<evidence type="ECO:0000256" key="1">
    <source>
        <dbReference type="SAM" id="MobiDB-lite"/>
    </source>
</evidence>
<name>A0ABX1ETI9_9PROT</name>
<dbReference type="Pfam" id="PF02538">
    <property type="entry name" value="Hydantoinase_B"/>
    <property type="match status" value="1"/>
</dbReference>
<dbReference type="EMBL" id="JAAVTX010000001">
    <property type="protein sequence ID" value="NKE43945.1"/>
    <property type="molecule type" value="Genomic_DNA"/>
</dbReference>
<organism evidence="3 4">
    <name type="scientific">Falsiroseomonas frigidaquae</name>
    <dbReference type="NCBI Taxonomy" id="487318"/>
    <lineage>
        <taxon>Bacteria</taxon>
        <taxon>Pseudomonadati</taxon>
        <taxon>Pseudomonadota</taxon>
        <taxon>Alphaproteobacteria</taxon>
        <taxon>Acetobacterales</taxon>
        <taxon>Roseomonadaceae</taxon>
        <taxon>Falsiroseomonas</taxon>
    </lineage>
</organism>
<gene>
    <name evidence="3" type="ORF">HB662_04095</name>
</gene>
<feature type="region of interest" description="Disordered" evidence="1">
    <location>
        <begin position="516"/>
        <end position="538"/>
    </location>
</feature>
<reference evidence="3 4" key="1">
    <citation type="submission" date="2020-03" db="EMBL/GenBank/DDBJ databases">
        <title>Roseomonas selenitidurans sp. nov. isolated from soil.</title>
        <authorList>
            <person name="Liu H."/>
        </authorList>
    </citation>
    <scope>NUCLEOTIDE SEQUENCE [LARGE SCALE GENOMIC DNA]</scope>
    <source>
        <strain evidence="3 4">JCM 15073</strain>
    </source>
</reference>
<proteinExistence type="predicted"/>
<evidence type="ECO:0000313" key="3">
    <source>
        <dbReference type="EMBL" id="NKE43945.1"/>
    </source>
</evidence>
<dbReference type="Proteomes" id="UP000765160">
    <property type="component" value="Unassembled WGS sequence"/>
</dbReference>
<keyword evidence="4" id="KW-1185">Reference proteome</keyword>
<sequence length="538" mass="54661">MSLAEAAARDILRLALEGLADRMQDSLLASALSPVAREGMDCAAALFLPDGRVLAQARSLPLLLGGMIPAIAALARAFPPETLAEGDGLLLNDPWSGGTHLPDLILARPVFAEGGVVAFAATILHHQDVGGIAPGSVPPDAQNIFQEGLRLPPVKWRHAGVEDAGIATILAANTRTPAMLAGDLAAQWAAVSLAAREVSVLATSMGAASFAQGCEALLAEARDTLAQALAALPEAEATAEDALEGDGRSPAAVPIRVTLRRLPGPRLAVDFTGSAPQTAGPVNAAPSGLLAACFCLLQRLAPEAPANHGLLDLLDLHLPEGSVVNPRFPAAVNARTATVKLACNALFAALARLSPKPAAAPNAGVAVVLSIGGTDAEGRRWIFTEIVAGGSGGRPDGPGQPGLSADVSNARNLPAEMLESAAPIRVEAIERRRGSGGAGLHPGGDGVRRIYRLLSGTAEISYRGERHLAGAPGAQGGGAAAPATARILQADGTARHLPSKARTTWAAGDRFILETAGGGGWGPAQQESAQQELGDLAS</sequence>
<protein>
    <submittedName>
        <fullName evidence="3">Hydantoinase B/oxoprolinase family protein</fullName>
    </submittedName>
</protein>
<comment type="caution">
    <text evidence="3">The sequence shown here is derived from an EMBL/GenBank/DDBJ whole genome shotgun (WGS) entry which is preliminary data.</text>
</comment>